<reference evidence="7 9" key="2">
    <citation type="submission" date="2021-03" db="EMBL/GenBank/DDBJ databases">
        <title>Mucilaginibacter strains isolated from gold and copper mining confer multi heavy-metal resistance.</title>
        <authorList>
            <person name="Li Y."/>
        </authorList>
    </citation>
    <scope>NUCLEOTIDE SEQUENCE [LARGE SCALE GENOMIC DNA]</scope>
    <source>
        <strain evidence="7 9">P2-4</strain>
    </source>
</reference>
<dbReference type="Pfam" id="PF00126">
    <property type="entry name" value="HTH_1"/>
    <property type="match status" value="1"/>
</dbReference>
<dbReference type="Proteomes" id="UP000663940">
    <property type="component" value="Chromosome"/>
</dbReference>
<dbReference type="InterPro" id="IPR036390">
    <property type="entry name" value="WH_DNA-bd_sf"/>
</dbReference>
<dbReference type="SUPFAM" id="SSF46785">
    <property type="entry name" value="Winged helix' DNA-binding domain"/>
    <property type="match status" value="1"/>
</dbReference>
<dbReference type="InterPro" id="IPR005119">
    <property type="entry name" value="LysR_subst-bd"/>
</dbReference>
<evidence type="ECO:0000313" key="9">
    <source>
        <dbReference type="Proteomes" id="UP000663940"/>
    </source>
</evidence>
<dbReference type="Gene3D" id="1.10.10.10">
    <property type="entry name" value="Winged helix-like DNA-binding domain superfamily/Winged helix DNA-binding domain"/>
    <property type="match status" value="1"/>
</dbReference>
<dbReference type="FunFam" id="1.10.10.10:FF:000001">
    <property type="entry name" value="LysR family transcriptional regulator"/>
    <property type="match status" value="1"/>
</dbReference>
<keyword evidence="2" id="KW-0805">Transcription regulation</keyword>
<gene>
    <name evidence="6" type="ORF">DIU31_028735</name>
    <name evidence="7" type="ORF">J3L21_32270</name>
</gene>
<evidence type="ECO:0000313" key="6">
    <source>
        <dbReference type="EMBL" id="QEM07292.1"/>
    </source>
</evidence>
<dbReference type="Gene3D" id="3.40.190.290">
    <property type="match status" value="1"/>
</dbReference>
<dbReference type="InterPro" id="IPR000847">
    <property type="entry name" value="LysR_HTH_N"/>
</dbReference>
<dbReference type="EMBL" id="CP071880">
    <property type="protein sequence ID" value="QTE50153.1"/>
    <property type="molecule type" value="Genomic_DNA"/>
</dbReference>
<evidence type="ECO:0000313" key="7">
    <source>
        <dbReference type="EMBL" id="QTE50153.1"/>
    </source>
</evidence>
<dbReference type="InterPro" id="IPR050950">
    <property type="entry name" value="HTH-type_LysR_regulators"/>
</dbReference>
<organism evidence="6 8">
    <name type="scientific">Mucilaginibacter rubeus</name>
    <dbReference type="NCBI Taxonomy" id="2027860"/>
    <lineage>
        <taxon>Bacteria</taxon>
        <taxon>Pseudomonadati</taxon>
        <taxon>Bacteroidota</taxon>
        <taxon>Sphingobacteriia</taxon>
        <taxon>Sphingobacteriales</taxon>
        <taxon>Sphingobacteriaceae</taxon>
        <taxon>Mucilaginibacter</taxon>
    </lineage>
</organism>
<dbReference type="GO" id="GO:0003700">
    <property type="term" value="F:DNA-binding transcription factor activity"/>
    <property type="evidence" value="ECO:0007669"/>
    <property type="project" value="InterPro"/>
</dbReference>
<proteinExistence type="inferred from homology"/>
<sequence>MNCLSSVMELRQLKYFIKAAELQNFTDAAAAVFITQSTLSQQIKQLEDELQLPLFDRVAKRVRLTEAGKSFLPYAQKTVRDAEEGRDMLKDLMNLQSGTLTVGTTYGLTNLLTKAVLDFSAKYPNIKLQIGFGTTQDLLTQLEQGKLDMMLSFMPEQQSATIQSERIFSSCLALIVHSDHPLAQKKQVNLRQLSEIPLLLPSAGYSIRNYLDSVLQKQQVTPNVKMEVNDIHMLLQLVDTGRWATVLMGSSAFNHPGLKVIKIIGAGMTREATIAWPRNAYHKRSALALAQGIASYAMDYHVGDL</sequence>
<evidence type="ECO:0000256" key="3">
    <source>
        <dbReference type="ARBA" id="ARBA00023125"/>
    </source>
</evidence>
<keyword evidence="9" id="KW-1185">Reference proteome</keyword>
<dbReference type="PANTHER" id="PTHR30419">
    <property type="entry name" value="HTH-TYPE TRANSCRIPTIONAL REGULATOR YBHD"/>
    <property type="match status" value="1"/>
</dbReference>
<dbReference type="PRINTS" id="PR00039">
    <property type="entry name" value="HTHLYSR"/>
</dbReference>
<comment type="similarity">
    <text evidence="1">Belongs to the LysR transcriptional regulatory family.</text>
</comment>
<dbReference type="SUPFAM" id="SSF53850">
    <property type="entry name" value="Periplasmic binding protein-like II"/>
    <property type="match status" value="1"/>
</dbReference>
<dbReference type="Proteomes" id="UP000250557">
    <property type="component" value="Chromosome"/>
</dbReference>
<evidence type="ECO:0000313" key="8">
    <source>
        <dbReference type="Proteomes" id="UP000250557"/>
    </source>
</evidence>
<dbReference type="Pfam" id="PF03466">
    <property type="entry name" value="LysR_substrate"/>
    <property type="match status" value="1"/>
</dbReference>
<dbReference type="PROSITE" id="PS50931">
    <property type="entry name" value="HTH_LYSR"/>
    <property type="match status" value="1"/>
</dbReference>
<accession>A0AAE6JMF0</accession>
<evidence type="ECO:0000256" key="1">
    <source>
        <dbReference type="ARBA" id="ARBA00009437"/>
    </source>
</evidence>
<feature type="domain" description="HTH lysR-type" evidence="5">
    <location>
        <begin position="8"/>
        <end position="65"/>
    </location>
</feature>
<protein>
    <submittedName>
        <fullName evidence="6">LysR family transcriptional regulator</fullName>
    </submittedName>
</protein>
<dbReference type="CDD" id="cd05466">
    <property type="entry name" value="PBP2_LTTR_substrate"/>
    <property type="match status" value="1"/>
</dbReference>
<keyword evidence="4" id="KW-0804">Transcription</keyword>
<evidence type="ECO:0000256" key="4">
    <source>
        <dbReference type="ARBA" id="ARBA00023163"/>
    </source>
</evidence>
<dbReference type="RefSeq" id="WP_112658892.1">
    <property type="nucleotide sequence ID" value="NZ_CP071879.1"/>
</dbReference>
<dbReference type="GO" id="GO:0005829">
    <property type="term" value="C:cytosol"/>
    <property type="evidence" value="ECO:0007669"/>
    <property type="project" value="TreeGrafter"/>
</dbReference>
<name>A0AAE6JMF0_9SPHI</name>
<evidence type="ECO:0000259" key="5">
    <source>
        <dbReference type="PROSITE" id="PS50931"/>
    </source>
</evidence>
<keyword evidence="3" id="KW-0238">DNA-binding</keyword>
<dbReference type="EMBL" id="CP043451">
    <property type="protein sequence ID" value="QEM07292.1"/>
    <property type="molecule type" value="Genomic_DNA"/>
</dbReference>
<dbReference type="GO" id="GO:0003677">
    <property type="term" value="F:DNA binding"/>
    <property type="evidence" value="ECO:0007669"/>
    <property type="project" value="UniProtKB-KW"/>
</dbReference>
<dbReference type="InterPro" id="IPR036388">
    <property type="entry name" value="WH-like_DNA-bd_sf"/>
</dbReference>
<evidence type="ECO:0000256" key="2">
    <source>
        <dbReference type="ARBA" id="ARBA00023015"/>
    </source>
</evidence>
<reference evidence="6 8" key="1">
    <citation type="submission" date="2019-08" db="EMBL/GenBank/DDBJ databases">
        <title>Comparative genome analysis confer to the adaptation heavy metal polluted environment.</title>
        <authorList>
            <person name="Li Y."/>
        </authorList>
    </citation>
    <scope>NUCLEOTIDE SEQUENCE [LARGE SCALE GENOMIC DNA]</scope>
    <source>
        <strain evidence="6 8">P2</strain>
    </source>
</reference>
<dbReference type="AlphaFoldDB" id="A0AAE6JMF0"/>